<feature type="compositionally biased region" description="Polar residues" evidence="1">
    <location>
        <begin position="1"/>
        <end position="10"/>
    </location>
</feature>
<gene>
    <name evidence="2" type="ORF">RF679_00900</name>
</gene>
<dbReference type="EMBL" id="CP133720">
    <property type="protein sequence ID" value="WMW80854.1"/>
    <property type="molecule type" value="Genomic_DNA"/>
</dbReference>
<reference evidence="2" key="1">
    <citation type="submission" date="2023-09" db="EMBL/GenBank/DDBJ databases">
        <title>Undibacterium sp. 20NA77.5 isolated from freshwater.</title>
        <authorList>
            <person name="Le V."/>
            <person name="Ko S.-R."/>
            <person name="Ahn C.-Y."/>
            <person name="Oh H.-M."/>
        </authorList>
    </citation>
    <scope>NUCLEOTIDE SEQUENCE</scope>
    <source>
        <strain evidence="2">20NA77.5</strain>
    </source>
</reference>
<organism evidence="2 3">
    <name type="scientific">Undibacterium cyanobacteriorum</name>
    <dbReference type="NCBI Taxonomy" id="3073561"/>
    <lineage>
        <taxon>Bacteria</taxon>
        <taxon>Pseudomonadati</taxon>
        <taxon>Pseudomonadota</taxon>
        <taxon>Betaproteobacteria</taxon>
        <taxon>Burkholderiales</taxon>
        <taxon>Oxalobacteraceae</taxon>
        <taxon>Undibacterium</taxon>
    </lineage>
</organism>
<sequence>MLRFAQSTEPAQAHLPEMPSDPMRSSARRLLKRSALTMAVLLLAACASTESNKVKGDQTQVSQSAEAAFPIAKTSYFAEAKVEPTILLNRLTWGANASSLQQMNALGMDAYLRQQLQARSAQLPAAVQEQIAQMTISQKPFEQMMLDLEAQRKAAAAVKGTDDSLNKAYQQELTRMAREAATRSLLRYTYSSNQLLEQMDWFWMNHFNVSIRKENLRAMVGDFDERAIRPHALGNFKDLLRASLAHPAMLRYLDNEHNAVGKINENYARELMELHTMGVGSGYTQADVQELARVLTGIGMRWRLEKRRGNEGNLPLGPYQLAVMDTKRHDFGDKVILGVTIKGSGPAEVEQVLDLLVRQPATARFISKKMALYFVSDTPSEALVEQMAQRFLQTRGDIPSVLKTMFDSQEFIASLGKKFKDPMHYVISSVRMAYDDKLIVNTGPMLNWLNTLGQTPNGHLTPDGYPLNEVAWSSPAQMTSRFDVAKLIARGAPNLFKPESDDGKNEALNQQARELAKPSLAQSTFVKQWSQQFSGNSREAMSQAASAQEWNAYFLSTPEMMRR</sequence>
<accession>A0ABY9RJ43</accession>
<dbReference type="RefSeq" id="WP_309482345.1">
    <property type="nucleotide sequence ID" value="NZ_CP133720.1"/>
</dbReference>
<evidence type="ECO:0000256" key="1">
    <source>
        <dbReference type="SAM" id="MobiDB-lite"/>
    </source>
</evidence>
<dbReference type="Proteomes" id="UP001181355">
    <property type="component" value="Chromosome"/>
</dbReference>
<proteinExistence type="predicted"/>
<feature type="region of interest" description="Disordered" evidence="1">
    <location>
        <begin position="1"/>
        <end position="27"/>
    </location>
</feature>
<protein>
    <submittedName>
        <fullName evidence="2">DUF1800 domain-containing protein</fullName>
    </submittedName>
</protein>
<evidence type="ECO:0000313" key="3">
    <source>
        <dbReference type="Proteomes" id="UP001181355"/>
    </source>
</evidence>
<evidence type="ECO:0000313" key="2">
    <source>
        <dbReference type="EMBL" id="WMW80854.1"/>
    </source>
</evidence>
<dbReference type="Pfam" id="PF08811">
    <property type="entry name" value="DUF1800"/>
    <property type="match status" value="1"/>
</dbReference>
<keyword evidence="3" id="KW-1185">Reference proteome</keyword>
<name>A0ABY9RJ43_9BURK</name>
<dbReference type="InterPro" id="IPR014917">
    <property type="entry name" value="DUF1800"/>
</dbReference>